<dbReference type="OrthoDB" id="5859701at2"/>
<dbReference type="RefSeq" id="WP_160129164.1">
    <property type="nucleotide sequence ID" value="NZ_CP019288.1"/>
</dbReference>
<evidence type="ECO:0000313" key="2">
    <source>
        <dbReference type="Proteomes" id="UP000464657"/>
    </source>
</evidence>
<protein>
    <recommendedName>
        <fullName evidence="3">Cyclodipeptide synthase</fullName>
    </recommendedName>
</protein>
<evidence type="ECO:0000313" key="1">
    <source>
        <dbReference type="EMBL" id="QHI36461.1"/>
    </source>
</evidence>
<accession>A0A7L4ZIY4</accession>
<dbReference type="Proteomes" id="UP000464657">
    <property type="component" value="Chromosome"/>
</dbReference>
<dbReference type="GO" id="GO:0016755">
    <property type="term" value="F:aminoacyltransferase activity"/>
    <property type="evidence" value="ECO:0007669"/>
    <property type="project" value="InterPro"/>
</dbReference>
<dbReference type="EMBL" id="CP019288">
    <property type="protein sequence ID" value="QHI36461.1"/>
    <property type="molecule type" value="Genomic_DNA"/>
</dbReference>
<name>A0A7L4ZIY4_9FLAO</name>
<dbReference type="KEGG" id="kan:IMCC3317_18240"/>
<organism evidence="1 2">
    <name type="scientific">Kordia antarctica</name>
    <dbReference type="NCBI Taxonomy" id="1218801"/>
    <lineage>
        <taxon>Bacteria</taxon>
        <taxon>Pseudomonadati</taxon>
        <taxon>Bacteroidota</taxon>
        <taxon>Flavobacteriia</taxon>
        <taxon>Flavobacteriales</taxon>
        <taxon>Flavobacteriaceae</taxon>
        <taxon>Kordia</taxon>
    </lineage>
</organism>
<keyword evidence="2" id="KW-1185">Reference proteome</keyword>
<proteinExistence type="predicted"/>
<sequence length="244" mass="28221">MVERKIKVLNITPNHEIDTLKNKGNCYIAVSINNDFYQNKDKIIALLKFIKNNFSKCTILVADYLYRHNLEIIKSDANKNLVTDTQKLGNDIIDVLESLIQGNSNFFKITRWKDFFEYNEYEVYNKQIIEFYNSNKDFESSILTTAKIFIKRLENNNKLSGIEFKTAVRNSIEFILEEISVFCVLANKGLNIDIYPGTYLPVLKDISLGKYPKAPIVLQNRICIEIKTVRKKPVANNGNRCTSL</sequence>
<gene>
    <name evidence="1" type="ORF">IMCC3317_18240</name>
</gene>
<dbReference type="InterPro" id="IPR038622">
    <property type="entry name" value="CDPS_sf"/>
</dbReference>
<dbReference type="Gene3D" id="3.40.50.11710">
    <property type="entry name" value="Cyclodipeptide synthase"/>
    <property type="match status" value="1"/>
</dbReference>
<reference evidence="1 2" key="1">
    <citation type="journal article" date="2013" name="Int. J. Syst. Evol. Microbiol.">
        <title>Kordia antarctica sp. nov., isolated from Antarctic seawater.</title>
        <authorList>
            <person name="Baek K."/>
            <person name="Choi A."/>
            <person name="Kang I."/>
            <person name="Lee K."/>
            <person name="Cho J.C."/>
        </authorList>
    </citation>
    <scope>NUCLEOTIDE SEQUENCE [LARGE SCALE GENOMIC DNA]</scope>
    <source>
        <strain evidence="1 2">IMCC3317</strain>
    </source>
</reference>
<dbReference type="AlphaFoldDB" id="A0A7L4ZIY4"/>
<evidence type="ECO:0008006" key="3">
    <source>
        <dbReference type="Google" id="ProtNLM"/>
    </source>
</evidence>